<accession>A0A2H3A0H0</accession>
<proteinExistence type="predicted"/>
<comment type="caution">
    <text evidence="1">The sequence shown here is derived from an EMBL/GenBank/DDBJ whole genome shotgun (WGS) entry which is preliminary data.</text>
</comment>
<evidence type="ECO:0000313" key="1">
    <source>
        <dbReference type="EMBL" id="OTA08680.1"/>
    </source>
</evidence>
<protein>
    <submittedName>
        <fullName evidence="1">Uncharacterized protein</fullName>
    </submittedName>
</protein>
<keyword evidence="2" id="KW-1185">Reference proteome</keyword>
<dbReference type="OrthoDB" id="3547571at2759"/>
<sequence>MSTCGYQNGDPNKFRTANPGFDCRVDTMNGLWGFCPVTVIAATDCGLAGSCVDHGSCSRGCGKTANSKLTTFTCGFVNDLTSQWTKAILLHRPLDVWSRPNVLLYWLWRESQDRSLSHHTHRELYSNELNREDYVNHGSVIFANNSD</sequence>
<name>A0A2H3A0H0_TRIPA</name>
<dbReference type="EMBL" id="LFMI01000868">
    <property type="protein sequence ID" value="OTA08680.1"/>
    <property type="molecule type" value="Genomic_DNA"/>
</dbReference>
<organism evidence="1 2">
    <name type="scientific">Trichoderma parareesei</name>
    <name type="common">Filamentous fungus</name>
    <dbReference type="NCBI Taxonomy" id="858221"/>
    <lineage>
        <taxon>Eukaryota</taxon>
        <taxon>Fungi</taxon>
        <taxon>Dikarya</taxon>
        <taxon>Ascomycota</taxon>
        <taxon>Pezizomycotina</taxon>
        <taxon>Sordariomycetes</taxon>
        <taxon>Hypocreomycetidae</taxon>
        <taxon>Hypocreales</taxon>
        <taxon>Hypocreaceae</taxon>
        <taxon>Trichoderma</taxon>
    </lineage>
</organism>
<dbReference type="Proteomes" id="UP000219286">
    <property type="component" value="Unassembled WGS sequence"/>
</dbReference>
<reference evidence="1 2" key="1">
    <citation type="journal article" date="2015" name="Genome Announc.">
        <title>Genome sequence and annotation of Trichoderma parareesei, the ancestor of the cellulase producer Trichoderma reesei.</title>
        <authorList>
            <person name="Yang D."/>
            <person name="Pomraning K."/>
            <person name="Kopchinskiy A."/>
            <person name="Karimi Aghcheh R."/>
            <person name="Atanasova L."/>
            <person name="Chenthamara K."/>
            <person name="Baker S.E."/>
            <person name="Zhang R."/>
            <person name="Shen Q."/>
            <person name="Freitag M."/>
            <person name="Kubicek C.P."/>
            <person name="Druzhinina I.S."/>
        </authorList>
    </citation>
    <scope>NUCLEOTIDE SEQUENCE [LARGE SCALE GENOMIC DNA]</scope>
    <source>
        <strain evidence="1 2">CBS 125925</strain>
    </source>
</reference>
<dbReference type="AlphaFoldDB" id="A0A2H3A0H0"/>
<evidence type="ECO:0000313" key="2">
    <source>
        <dbReference type="Proteomes" id="UP000219286"/>
    </source>
</evidence>
<gene>
    <name evidence="1" type="ORF">A9Z42_0003690</name>
</gene>